<evidence type="ECO:0000313" key="4">
    <source>
        <dbReference type="EMBL" id="CAE2223460.1"/>
    </source>
</evidence>
<feature type="chain" id="PRO_5031152457" description="Neurotransmitter-gated ion-channel ligand-binding domain-containing protein" evidence="3">
    <location>
        <begin position="20"/>
        <end position="335"/>
    </location>
</feature>
<keyword evidence="3" id="KW-0732">Signal</keyword>
<organism evidence="4">
    <name type="scientific">Vannella robusta</name>
    <dbReference type="NCBI Taxonomy" id="1487602"/>
    <lineage>
        <taxon>Eukaryota</taxon>
        <taxon>Amoebozoa</taxon>
        <taxon>Discosea</taxon>
        <taxon>Flabellinia</taxon>
        <taxon>Vannellidae</taxon>
        <taxon>Vannella</taxon>
    </lineage>
</organism>
<keyword evidence="2" id="KW-0472">Membrane</keyword>
<dbReference type="SUPFAM" id="SSF90112">
    <property type="entry name" value="Neurotransmitter-gated ion-channel transmembrane pore"/>
    <property type="match status" value="1"/>
</dbReference>
<dbReference type="Gene3D" id="2.70.170.10">
    <property type="entry name" value="Neurotransmitter-gated ion-channel ligand-binding domain"/>
    <property type="match status" value="1"/>
</dbReference>
<feature type="transmembrane region" description="Helical" evidence="2">
    <location>
        <begin position="266"/>
        <end position="284"/>
    </location>
</feature>
<reference evidence="4" key="1">
    <citation type="submission" date="2021-01" db="EMBL/GenBank/DDBJ databases">
        <authorList>
            <person name="Corre E."/>
            <person name="Pelletier E."/>
            <person name="Niang G."/>
            <person name="Scheremetjew M."/>
            <person name="Finn R."/>
            <person name="Kale V."/>
            <person name="Holt S."/>
            <person name="Cochrane G."/>
            <person name="Meng A."/>
            <person name="Brown T."/>
            <person name="Cohen L."/>
        </authorList>
    </citation>
    <scope>NUCLEOTIDE SEQUENCE</scope>
    <source>
        <strain evidence="4">DIVA3 518/3/11/1/6</strain>
    </source>
</reference>
<protein>
    <recommendedName>
        <fullName evidence="5">Neurotransmitter-gated ion-channel ligand-binding domain-containing protein</fullName>
    </recommendedName>
</protein>
<dbReference type="AlphaFoldDB" id="A0A7S4IAF3"/>
<keyword evidence="2" id="KW-0812">Transmembrane</keyword>
<evidence type="ECO:0000256" key="2">
    <source>
        <dbReference type="SAM" id="Phobius"/>
    </source>
</evidence>
<dbReference type="InterPro" id="IPR006201">
    <property type="entry name" value="Neur_channel"/>
</dbReference>
<dbReference type="EMBL" id="HBKP01014244">
    <property type="protein sequence ID" value="CAE2223460.1"/>
    <property type="molecule type" value="Transcribed_RNA"/>
</dbReference>
<feature type="transmembrane region" description="Helical" evidence="2">
    <location>
        <begin position="203"/>
        <end position="222"/>
    </location>
</feature>
<keyword evidence="2" id="KW-1133">Transmembrane helix</keyword>
<name>A0A7S4IAF3_9EUKA</name>
<evidence type="ECO:0000256" key="1">
    <source>
        <dbReference type="ARBA" id="ARBA00004141"/>
    </source>
</evidence>
<dbReference type="GO" id="GO:0004888">
    <property type="term" value="F:transmembrane signaling receptor activity"/>
    <property type="evidence" value="ECO:0007669"/>
    <property type="project" value="InterPro"/>
</dbReference>
<proteinExistence type="predicted"/>
<gene>
    <name evidence="4" type="ORF">VSP0166_LOCUS10126</name>
</gene>
<dbReference type="InterPro" id="IPR036719">
    <property type="entry name" value="Neuro-gated_channel_TM_sf"/>
</dbReference>
<dbReference type="InterPro" id="IPR038050">
    <property type="entry name" value="Neuro_actylchol_rec"/>
</dbReference>
<accession>A0A7S4IAF3</accession>
<feature type="signal peptide" evidence="3">
    <location>
        <begin position="1"/>
        <end position="19"/>
    </location>
</feature>
<sequence length="335" mass="38297">MCTRIVLFVLCISQVCVHAGEISLPQKPIAVTIDFVDVRILNSRDAFFEAEFVFVYEWEDETVDQDTPLEEIIIPPIVPGNKVRNRKVYADKVIVLENSIQRIVRERAEWTFDFQLRRFPFDYQEPHIILQPGFNQNFAYVLIPTQTGDRRRELQQHSDDFHVVGWSNFKGAAVTQIEAEQLIGGTKIGVEFRFECDRNYNSFIVQDLVPSAIFVAIAWAGFWMDFTSLMPRLMPILIAVVALANLNSSTSDIVTRSNTSSFFEAYALFATIITALVLLELVMVHLLGKNKMREGALLLDKVSRFLFPSVFVITTVFLIIYLALESPLWASLLFL</sequence>
<dbReference type="GO" id="GO:0005230">
    <property type="term" value="F:extracellular ligand-gated monoatomic ion channel activity"/>
    <property type="evidence" value="ECO:0007669"/>
    <property type="project" value="InterPro"/>
</dbReference>
<dbReference type="InterPro" id="IPR036734">
    <property type="entry name" value="Neur_chan_lig-bd_sf"/>
</dbReference>
<evidence type="ECO:0008006" key="5">
    <source>
        <dbReference type="Google" id="ProtNLM"/>
    </source>
</evidence>
<dbReference type="PANTHER" id="PTHR18945">
    <property type="entry name" value="NEUROTRANSMITTER GATED ION CHANNEL"/>
    <property type="match status" value="1"/>
</dbReference>
<evidence type="ECO:0000256" key="3">
    <source>
        <dbReference type="SAM" id="SignalP"/>
    </source>
</evidence>
<dbReference type="GO" id="GO:0016020">
    <property type="term" value="C:membrane"/>
    <property type="evidence" value="ECO:0007669"/>
    <property type="project" value="UniProtKB-SubCell"/>
</dbReference>
<comment type="subcellular location">
    <subcellularLocation>
        <location evidence="1">Membrane</location>
        <topology evidence="1">Multi-pass membrane protein</topology>
    </subcellularLocation>
</comment>
<feature type="transmembrane region" description="Helical" evidence="2">
    <location>
        <begin position="305"/>
        <end position="324"/>
    </location>
</feature>
<dbReference type="Gene3D" id="1.20.58.390">
    <property type="entry name" value="Neurotransmitter-gated ion-channel transmembrane domain"/>
    <property type="match status" value="1"/>
</dbReference>